<name>X0TWW1_9ZZZZ</name>
<accession>X0TWW1</accession>
<sequence>YRRKLEQLRPGLIALASLVLVCGLLWNVRLMRVAGAVASQQELIRGNAVDIWSAAGVSGPSPETVGDTAVRFGELVNVMKVGIANADRKAKRSALDEWKKWADRVPKRLDIAFDEIRITQRQITIGGTTASAAEAERFQAVLNDGGQFRFELPKTEPAQDGRTRFTMRHEYEE</sequence>
<comment type="caution">
    <text evidence="1">The sequence shown here is derived from an EMBL/GenBank/DDBJ whole genome shotgun (WGS) entry which is preliminary data.</text>
</comment>
<gene>
    <name evidence="1" type="ORF">S01H1_29627</name>
</gene>
<protein>
    <submittedName>
        <fullName evidence="1">Uncharacterized protein</fullName>
    </submittedName>
</protein>
<organism evidence="1">
    <name type="scientific">marine sediment metagenome</name>
    <dbReference type="NCBI Taxonomy" id="412755"/>
    <lineage>
        <taxon>unclassified sequences</taxon>
        <taxon>metagenomes</taxon>
        <taxon>ecological metagenomes</taxon>
    </lineage>
</organism>
<dbReference type="EMBL" id="BARS01018185">
    <property type="protein sequence ID" value="GAF91661.1"/>
    <property type="molecule type" value="Genomic_DNA"/>
</dbReference>
<dbReference type="AlphaFoldDB" id="X0TWW1"/>
<evidence type="ECO:0000313" key="1">
    <source>
        <dbReference type="EMBL" id="GAF91661.1"/>
    </source>
</evidence>
<reference evidence="1" key="1">
    <citation type="journal article" date="2014" name="Front. Microbiol.">
        <title>High frequency of phylogenetically diverse reductive dehalogenase-homologous genes in deep subseafloor sedimentary metagenomes.</title>
        <authorList>
            <person name="Kawai M."/>
            <person name="Futagami T."/>
            <person name="Toyoda A."/>
            <person name="Takaki Y."/>
            <person name="Nishi S."/>
            <person name="Hori S."/>
            <person name="Arai W."/>
            <person name="Tsubouchi T."/>
            <person name="Morono Y."/>
            <person name="Uchiyama I."/>
            <person name="Ito T."/>
            <person name="Fujiyama A."/>
            <person name="Inagaki F."/>
            <person name="Takami H."/>
        </authorList>
    </citation>
    <scope>NUCLEOTIDE SEQUENCE</scope>
    <source>
        <strain evidence="1">Expedition CK06-06</strain>
    </source>
</reference>
<proteinExistence type="predicted"/>
<feature type="non-terminal residue" evidence="1">
    <location>
        <position position="1"/>
    </location>
</feature>